<dbReference type="Proteomes" id="UP001326715">
    <property type="component" value="Chromosome"/>
</dbReference>
<gene>
    <name evidence="1" type="ORF">SAMN05661012_02558</name>
    <name evidence="2" type="ORF">SR876_16925</name>
</gene>
<dbReference type="AlphaFoldDB" id="A0A1K1Q8Q1"/>
<dbReference type="EMBL" id="CP140154">
    <property type="protein sequence ID" value="WQG86623.1"/>
    <property type="molecule type" value="Genomic_DNA"/>
</dbReference>
<dbReference type="Proteomes" id="UP000183788">
    <property type="component" value="Unassembled WGS sequence"/>
</dbReference>
<sequence length="79" mass="8858">MSAIFNTILVIIAVFSLLSTLALPIISAWRESARLKKYNTHPPKALVLEDNRGKVVVLELKKQNDAQEILRTMDVLLGK</sequence>
<evidence type="ECO:0000313" key="4">
    <source>
        <dbReference type="Proteomes" id="UP001326715"/>
    </source>
</evidence>
<reference evidence="1 3" key="1">
    <citation type="submission" date="2016-11" db="EMBL/GenBank/DDBJ databases">
        <authorList>
            <person name="Jaros S."/>
            <person name="Januszkiewicz K."/>
            <person name="Wedrychowicz H."/>
        </authorList>
    </citation>
    <scope>NUCLEOTIDE SEQUENCE [LARGE SCALE GENOMIC DNA]</scope>
    <source>
        <strain evidence="1 3">DSM 784</strain>
    </source>
</reference>
<accession>A0A1K1Q8Q1</accession>
<evidence type="ECO:0000313" key="1">
    <source>
        <dbReference type="EMBL" id="SFW56303.1"/>
    </source>
</evidence>
<dbReference type="STRING" id="1004.SAMN05661012_02558"/>
<dbReference type="OrthoDB" id="676393at2"/>
<organism evidence="1 3">
    <name type="scientific">Chitinophaga sancti</name>
    <dbReference type="NCBI Taxonomy" id="1004"/>
    <lineage>
        <taxon>Bacteria</taxon>
        <taxon>Pseudomonadati</taxon>
        <taxon>Bacteroidota</taxon>
        <taxon>Chitinophagia</taxon>
        <taxon>Chitinophagales</taxon>
        <taxon>Chitinophagaceae</taxon>
        <taxon>Chitinophaga</taxon>
    </lineage>
</organism>
<dbReference type="RefSeq" id="WP_072360548.1">
    <property type="nucleotide sequence ID" value="NZ_CBHWAX010000030.1"/>
</dbReference>
<reference evidence="2 4" key="2">
    <citation type="submission" date="2023-11" db="EMBL/GenBank/DDBJ databases">
        <title>MicrobeMod: A computational toolkit for identifying prokaryotic methylation and restriction-modification with nanopore sequencing.</title>
        <authorList>
            <person name="Crits-Christoph A."/>
            <person name="Kang S.C."/>
            <person name="Lee H."/>
            <person name="Ostrov N."/>
        </authorList>
    </citation>
    <scope>NUCLEOTIDE SEQUENCE [LARGE SCALE GENOMIC DNA]</scope>
    <source>
        <strain evidence="2 4">ATCC 23090</strain>
    </source>
</reference>
<evidence type="ECO:0000313" key="3">
    <source>
        <dbReference type="Proteomes" id="UP000183788"/>
    </source>
</evidence>
<evidence type="ECO:0000313" key="2">
    <source>
        <dbReference type="EMBL" id="WQG86623.1"/>
    </source>
</evidence>
<proteinExistence type="predicted"/>
<protein>
    <submittedName>
        <fullName evidence="1">Uncharacterized protein</fullName>
    </submittedName>
</protein>
<keyword evidence="4" id="KW-1185">Reference proteome</keyword>
<dbReference type="EMBL" id="FPIZ01000007">
    <property type="protein sequence ID" value="SFW56303.1"/>
    <property type="molecule type" value="Genomic_DNA"/>
</dbReference>
<name>A0A1K1Q8Q1_9BACT</name>